<proteinExistence type="predicted"/>
<keyword evidence="4" id="KW-1185">Reference proteome</keyword>
<sequence>MLPREGLSARFLPYLLVGNHDRLHERVDAAGHGTGRLNTDALLAFPVWVPAPLEQDAIASIGEALDERLRLLRETNATLEAIAQALFKSWFVDFDPVRAKMAGRAPEGMDEATAELFPDALEETELGVVPKGWAYQPISEVVEGVYDGPHATPPEANSGGVFLGIKNLTGTALDLSEIRFIGDAEWAKWTKRVEPRAGDIVFSYEATLGFFALIPPDLRCCLGRRLALIRPKGKDGAGHFWFHQFVAPPFQALLAKHTIQGATVNRIALKEFPSYPVLVPSQPLRAAFHDVASGLWAKIQRNQAQAQTLAALRDSLLPRLISGQLRLPKLMEAKVA</sequence>
<accession>A0A4R6R6K9</accession>
<reference evidence="3 4" key="1">
    <citation type="submission" date="2019-03" db="EMBL/GenBank/DDBJ databases">
        <title>Genomic Encyclopedia of Type Strains, Phase IV (KMG-IV): sequencing the most valuable type-strain genomes for metagenomic binning, comparative biology and taxonomic classification.</title>
        <authorList>
            <person name="Goeker M."/>
        </authorList>
    </citation>
    <scope>NUCLEOTIDE SEQUENCE [LARGE SCALE GENOMIC DNA]</scope>
    <source>
        <strain evidence="3 4">DSM 11901</strain>
    </source>
</reference>
<dbReference type="Proteomes" id="UP000294593">
    <property type="component" value="Unassembled WGS sequence"/>
</dbReference>
<comment type="caution">
    <text evidence="3">The sequence shown here is derived from an EMBL/GenBank/DDBJ whole genome shotgun (WGS) entry which is preliminary data.</text>
</comment>
<keyword evidence="2" id="KW-0238">DNA-binding</keyword>
<dbReference type="InterPro" id="IPR044946">
    <property type="entry name" value="Restrct_endonuc_typeI_TRD_sf"/>
</dbReference>
<gene>
    <name evidence="3" type="ORF">EV672_10710</name>
</gene>
<dbReference type="AlphaFoldDB" id="A0A4R6R6K9"/>
<evidence type="ECO:0000313" key="4">
    <source>
        <dbReference type="Proteomes" id="UP000294593"/>
    </source>
</evidence>
<organism evidence="3 4">
    <name type="scientific">Aquabacterium commune</name>
    <dbReference type="NCBI Taxonomy" id="70586"/>
    <lineage>
        <taxon>Bacteria</taxon>
        <taxon>Pseudomonadati</taxon>
        <taxon>Pseudomonadota</taxon>
        <taxon>Betaproteobacteria</taxon>
        <taxon>Burkholderiales</taxon>
        <taxon>Aquabacterium</taxon>
    </lineage>
</organism>
<evidence type="ECO:0000256" key="1">
    <source>
        <dbReference type="ARBA" id="ARBA00022747"/>
    </source>
</evidence>
<protein>
    <submittedName>
        <fullName evidence="3">Type I restriction enzyme S subunit</fullName>
    </submittedName>
</protein>
<dbReference type="GO" id="GO:0009307">
    <property type="term" value="P:DNA restriction-modification system"/>
    <property type="evidence" value="ECO:0007669"/>
    <property type="project" value="UniProtKB-KW"/>
</dbReference>
<dbReference type="GO" id="GO:0003677">
    <property type="term" value="F:DNA binding"/>
    <property type="evidence" value="ECO:0007669"/>
    <property type="project" value="UniProtKB-KW"/>
</dbReference>
<keyword evidence="1" id="KW-0680">Restriction system</keyword>
<dbReference type="PANTHER" id="PTHR30408:SF13">
    <property type="entry name" value="TYPE I RESTRICTION ENZYME HINDI SPECIFICITY SUBUNIT"/>
    <property type="match status" value="1"/>
</dbReference>
<dbReference type="EMBL" id="SNXW01000007">
    <property type="protein sequence ID" value="TDP81580.1"/>
    <property type="molecule type" value="Genomic_DNA"/>
</dbReference>
<dbReference type="Gene3D" id="3.90.220.20">
    <property type="entry name" value="DNA methylase specificity domains"/>
    <property type="match status" value="2"/>
</dbReference>
<evidence type="ECO:0000313" key="3">
    <source>
        <dbReference type="EMBL" id="TDP81580.1"/>
    </source>
</evidence>
<evidence type="ECO:0000256" key="2">
    <source>
        <dbReference type="ARBA" id="ARBA00023125"/>
    </source>
</evidence>
<dbReference type="SUPFAM" id="SSF116734">
    <property type="entry name" value="DNA methylase specificity domain"/>
    <property type="match status" value="2"/>
</dbReference>
<dbReference type="PANTHER" id="PTHR30408">
    <property type="entry name" value="TYPE-1 RESTRICTION ENZYME ECOKI SPECIFICITY PROTEIN"/>
    <property type="match status" value="1"/>
</dbReference>
<name>A0A4R6R6K9_9BURK</name>
<dbReference type="InterPro" id="IPR052021">
    <property type="entry name" value="Type-I_RS_S_subunit"/>
</dbReference>